<organism evidence="1 2">
    <name type="scientific">Pisum sativum</name>
    <name type="common">Garden pea</name>
    <name type="synonym">Lathyrus oleraceus</name>
    <dbReference type="NCBI Taxonomy" id="3888"/>
    <lineage>
        <taxon>Eukaryota</taxon>
        <taxon>Viridiplantae</taxon>
        <taxon>Streptophyta</taxon>
        <taxon>Embryophyta</taxon>
        <taxon>Tracheophyta</taxon>
        <taxon>Spermatophyta</taxon>
        <taxon>Magnoliopsida</taxon>
        <taxon>eudicotyledons</taxon>
        <taxon>Gunneridae</taxon>
        <taxon>Pentapetalae</taxon>
        <taxon>rosids</taxon>
        <taxon>fabids</taxon>
        <taxon>Fabales</taxon>
        <taxon>Fabaceae</taxon>
        <taxon>Papilionoideae</taxon>
        <taxon>50 kb inversion clade</taxon>
        <taxon>NPAAA clade</taxon>
        <taxon>Hologalegina</taxon>
        <taxon>IRL clade</taxon>
        <taxon>Fabeae</taxon>
        <taxon>Lathyrus</taxon>
    </lineage>
</organism>
<evidence type="ECO:0000313" key="2">
    <source>
        <dbReference type="Proteomes" id="UP001058974"/>
    </source>
</evidence>
<sequence length="80" mass="8766">MAAATSSSKFDTGKNLIAFTILPSKGDEGRNFVPEPPMTKEKIYIWQKHVLIPFTLSGKFLAFLGPLPTAKTQPGKAPYK</sequence>
<evidence type="ECO:0000313" key="1">
    <source>
        <dbReference type="EMBL" id="KAI5438479.1"/>
    </source>
</evidence>
<dbReference type="AlphaFoldDB" id="A0A9D4YG47"/>
<dbReference type="Proteomes" id="UP001058974">
    <property type="component" value="Chromosome 2"/>
</dbReference>
<comment type="caution">
    <text evidence="1">The sequence shown here is derived from an EMBL/GenBank/DDBJ whole genome shotgun (WGS) entry which is preliminary data.</text>
</comment>
<gene>
    <name evidence="1" type="ORF">KIW84_024279</name>
</gene>
<reference evidence="1 2" key="1">
    <citation type="journal article" date="2022" name="Nat. Genet.">
        <title>Improved pea reference genome and pan-genome highlight genomic features and evolutionary characteristics.</title>
        <authorList>
            <person name="Yang T."/>
            <person name="Liu R."/>
            <person name="Luo Y."/>
            <person name="Hu S."/>
            <person name="Wang D."/>
            <person name="Wang C."/>
            <person name="Pandey M.K."/>
            <person name="Ge S."/>
            <person name="Xu Q."/>
            <person name="Li N."/>
            <person name="Li G."/>
            <person name="Huang Y."/>
            <person name="Saxena R.K."/>
            <person name="Ji Y."/>
            <person name="Li M."/>
            <person name="Yan X."/>
            <person name="He Y."/>
            <person name="Liu Y."/>
            <person name="Wang X."/>
            <person name="Xiang C."/>
            <person name="Varshney R.K."/>
            <person name="Ding H."/>
            <person name="Gao S."/>
            <person name="Zong X."/>
        </authorList>
    </citation>
    <scope>NUCLEOTIDE SEQUENCE [LARGE SCALE GENOMIC DNA]</scope>
    <source>
        <strain evidence="1 2">cv. Zhongwan 6</strain>
    </source>
</reference>
<dbReference type="Gramene" id="Psat02G0427900-T1">
    <property type="protein sequence ID" value="KAI5438479.1"/>
    <property type="gene ID" value="KIW84_024279"/>
</dbReference>
<keyword evidence="2" id="KW-1185">Reference proteome</keyword>
<proteinExistence type="predicted"/>
<name>A0A9D4YG47_PEA</name>
<protein>
    <submittedName>
        <fullName evidence="1">Uncharacterized protein</fullName>
    </submittedName>
</protein>
<accession>A0A9D4YG47</accession>
<dbReference type="EMBL" id="JAMSHJ010000002">
    <property type="protein sequence ID" value="KAI5438479.1"/>
    <property type="molecule type" value="Genomic_DNA"/>
</dbReference>